<evidence type="ECO:0000313" key="3">
    <source>
        <dbReference type="EMBL" id="MFJ2822040.1"/>
    </source>
</evidence>
<keyword evidence="4" id="KW-1185">Reference proteome</keyword>
<feature type="transmembrane region" description="Helical" evidence="2">
    <location>
        <begin position="45"/>
        <end position="69"/>
    </location>
</feature>
<organism evidence="3 4">
    <name type="scientific">Streptomyces toxytricini</name>
    <name type="common">Actinomyces toxytricini</name>
    <dbReference type="NCBI Taxonomy" id="67369"/>
    <lineage>
        <taxon>Bacteria</taxon>
        <taxon>Bacillati</taxon>
        <taxon>Actinomycetota</taxon>
        <taxon>Actinomycetes</taxon>
        <taxon>Kitasatosporales</taxon>
        <taxon>Streptomycetaceae</taxon>
        <taxon>Streptomyces</taxon>
    </lineage>
</organism>
<keyword evidence="2" id="KW-0472">Membrane</keyword>
<protein>
    <submittedName>
        <fullName evidence="3">Uncharacterized protein</fullName>
    </submittedName>
</protein>
<feature type="region of interest" description="Disordered" evidence="1">
    <location>
        <begin position="73"/>
        <end position="122"/>
    </location>
</feature>
<dbReference type="Proteomes" id="UP001617351">
    <property type="component" value="Unassembled WGS sequence"/>
</dbReference>
<dbReference type="RefSeq" id="WP_402380372.1">
    <property type="nucleotide sequence ID" value="NZ_JBIUYY010000005.1"/>
</dbReference>
<proteinExistence type="predicted"/>
<sequence length="233" mass="23843">MEDLKRRLREAAAAHEPDRDGMLRRVRQGIAADTRPTLRRPAGSLSWPCVALAALATAAVLLAGGYAAVGTAPSGPDGRAPAAPPTPPPAVDGSAPPPRTQDGPLGSDGEVDPGGNPYWSQSSITLRTGVPLGALTLEVRIAQTGGVAPTGAWRTRPEGDFTLTTADGDGGAVVYRWTLKPGRTVPPGQHVFAVQYNHAQGPRAAAADAYTATAATAEGRQHTVAGPFRAPAG</sequence>
<gene>
    <name evidence="3" type="ORF">ACIO7M_13120</name>
</gene>
<keyword evidence="2" id="KW-1133">Transmembrane helix</keyword>
<name>A0ABW8EJ93_STRT5</name>
<feature type="compositionally biased region" description="Basic and acidic residues" evidence="1">
    <location>
        <begin position="9"/>
        <end position="23"/>
    </location>
</feature>
<keyword evidence="2" id="KW-0812">Transmembrane</keyword>
<evidence type="ECO:0000256" key="2">
    <source>
        <dbReference type="SAM" id="Phobius"/>
    </source>
</evidence>
<reference evidence="3 4" key="1">
    <citation type="submission" date="2024-10" db="EMBL/GenBank/DDBJ databases">
        <title>The Natural Products Discovery Center: Release of the First 8490 Sequenced Strains for Exploring Actinobacteria Biosynthetic Diversity.</title>
        <authorList>
            <person name="Kalkreuter E."/>
            <person name="Kautsar S.A."/>
            <person name="Yang D."/>
            <person name="Bader C.D."/>
            <person name="Teijaro C.N."/>
            <person name="Fluegel L."/>
            <person name="Davis C.M."/>
            <person name="Simpson J.R."/>
            <person name="Lauterbach L."/>
            <person name="Steele A.D."/>
            <person name="Gui C."/>
            <person name="Meng S."/>
            <person name="Li G."/>
            <person name="Viehrig K."/>
            <person name="Ye F."/>
            <person name="Su P."/>
            <person name="Kiefer A.F."/>
            <person name="Nichols A."/>
            <person name="Cepeda A.J."/>
            <person name="Yan W."/>
            <person name="Fan B."/>
            <person name="Jiang Y."/>
            <person name="Adhikari A."/>
            <person name="Zheng C.-J."/>
            <person name="Schuster L."/>
            <person name="Cowan T.M."/>
            <person name="Smanski M.J."/>
            <person name="Chevrette M.G."/>
            <person name="De Carvalho L.P.S."/>
            <person name="Shen B."/>
        </authorList>
    </citation>
    <scope>NUCLEOTIDE SEQUENCE [LARGE SCALE GENOMIC DNA]</scope>
    <source>
        <strain evidence="3 4">NPDC087220</strain>
    </source>
</reference>
<evidence type="ECO:0000256" key="1">
    <source>
        <dbReference type="SAM" id="MobiDB-lite"/>
    </source>
</evidence>
<dbReference type="EMBL" id="JBIUYY010000005">
    <property type="protein sequence ID" value="MFJ2822040.1"/>
    <property type="molecule type" value="Genomic_DNA"/>
</dbReference>
<feature type="compositionally biased region" description="Pro residues" evidence="1">
    <location>
        <begin position="82"/>
        <end position="99"/>
    </location>
</feature>
<comment type="caution">
    <text evidence="3">The sequence shown here is derived from an EMBL/GenBank/DDBJ whole genome shotgun (WGS) entry which is preliminary data.</text>
</comment>
<accession>A0ABW8EJ93</accession>
<feature type="region of interest" description="Disordered" evidence="1">
    <location>
        <begin position="1"/>
        <end position="24"/>
    </location>
</feature>
<evidence type="ECO:0000313" key="4">
    <source>
        <dbReference type="Proteomes" id="UP001617351"/>
    </source>
</evidence>